<gene>
    <name evidence="7" type="ORF">NPE20_09955</name>
</gene>
<dbReference type="InterPro" id="IPR013249">
    <property type="entry name" value="RNA_pol_sigma70_r4_t2"/>
</dbReference>
<reference evidence="7 8" key="1">
    <citation type="submission" date="2022-07" db="EMBL/GenBank/DDBJ databases">
        <title>Mucilaginibacter sp. JC4.</title>
        <authorList>
            <person name="Le V."/>
            <person name="Ko S.-R."/>
            <person name="Ahn C.-Y."/>
            <person name="Oh H.-M."/>
        </authorList>
    </citation>
    <scope>NUCLEOTIDE SEQUENCE [LARGE SCALE GENOMIC DNA]</scope>
    <source>
        <strain evidence="7 8">JC4</strain>
    </source>
</reference>
<dbReference type="NCBIfam" id="TIGR02985">
    <property type="entry name" value="Sig70_bacteroi1"/>
    <property type="match status" value="1"/>
</dbReference>
<dbReference type="InterPro" id="IPR013325">
    <property type="entry name" value="RNA_pol_sigma_r2"/>
</dbReference>
<evidence type="ECO:0000259" key="5">
    <source>
        <dbReference type="Pfam" id="PF04542"/>
    </source>
</evidence>
<dbReference type="InterPro" id="IPR013324">
    <property type="entry name" value="RNA_pol_sigma_r3/r4-like"/>
</dbReference>
<dbReference type="InterPro" id="IPR039425">
    <property type="entry name" value="RNA_pol_sigma-70-like"/>
</dbReference>
<evidence type="ECO:0000256" key="4">
    <source>
        <dbReference type="ARBA" id="ARBA00023163"/>
    </source>
</evidence>
<dbReference type="PANTHER" id="PTHR43133:SF46">
    <property type="entry name" value="RNA POLYMERASE SIGMA-70 FACTOR ECF SUBFAMILY"/>
    <property type="match status" value="1"/>
</dbReference>
<evidence type="ECO:0000313" key="7">
    <source>
        <dbReference type="EMBL" id="MCQ6958283.1"/>
    </source>
</evidence>
<accession>A0ABT1T2W9</accession>
<evidence type="ECO:0000256" key="3">
    <source>
        <dbReference type="ARBA" id="ARBA00023082"/>
    </source>
</evidence>
<dbReference type="Proteomes" id="UP001204376">
    <property type="component" value="Unassembled WGS sequence"/>
</dbReference>
<keyword evidence="3" id="KW-0731">Sigma factor</keyword>
<feature type="domain" description="RNA polymerase sigma factor 70 region 4 type 2" evidence="6">
    <location>
        <begin position="126"/>
        <end position="177"/>
    </location>
</feature>
<evidence type="ECO:0000259" key="6">
    <source>
        <dbReference type="Pfam" id="PF08281"/>
    </source>
</evidence>
<evidence type="ECO:0000256" key="2">
    <source>
        <dbReference type="ARBA" id="ARBA00023015"/>
    </source>
</evidence>
<keyword evidence="4" id="KW-0804">Transcription</keyword>
<dbReference type="RefSeq" id="WP_256538460.1">
    <property type="nucleotide sequence ID" value="NZ_JANHOH010000001.1"/>
</dbReference>
<dbReference type="EMBL" id="JANHOH010000001">
    <property type="protein sequence ID" value="MCQ6958283.1"/>
    <property type="molecule type" value="Genomic_DNA"/>
</dbReference>
<dbReference type="SUPFAM" id="SSF88659">
    <property type="entry name" value="Sigma3 and sigma4 domains of RNA polymerase sigma factors"/>
    <property type="match status" value="1"/>
</dbReference>
<keyword evidence="8" id="KW-1185">Reference proteome</keyword>
<comment type="similarity">
    <text evidence="1">Belongs to the sigma-70 factor family. ECF subfamily.</text>
</comment>
<dbReference type="NCBIfam" id="TIGR02937">
    <property type="entry name" value="sigma70-ECF"/>
    <property type="match status" value="1"/>
</dbReference>
<dbReference type="Pfam" id="PF04542">
    <property type="entry name" value="Sigma70_r2"/>
    <property type="match status" value="1"/>
</dbReference>
<evidence type="ECO:0000256" key="1">
    <source>
        <dbReference type="ARBA" id="ARBA00010641"/>
    </source>
</evidence>
<sequence>MDNLRTASDHELLQLLKQSDHSAYKVIYKRYFHLLFVHAYKKVRDEDQAKDVVQDVFANLWFKREFSLPSTNLAGYLITSVRNKIFDLFSHQKVATKYLDSLSNYLETHQGIPTDHRIREQELAVYIEQQIQKLPPNMKKIFEMSRKKELSHKEIAKKLSTTENNVSKQLNSALRTLKTKLSLFFLFL</sequence>
<proteinExistence type="inferred from homology"/>
<dbReference type="Gene3D" id="1.10.1740.10">
    <property type="match status" value="1"/>
</dbReference>
<dbReference type="InterPro" id="IPR036388">
    <property type="entry name" value="WH-like_DNA-bd_sf"/>
</dbReference>
<keyword evidence="2" id="KW-0805">Transcription regulation</keyword>
<dbReference type="InterPro" id="IPR014284">
    <property type="entry name" value="RNA_pol_sigma-70_dom"/>
</dbReference>
<dbReference type="InterPro" id="IPR007627">
    <property type="entry name" value="RNA_pol_sigma70_r2"/>
</dbReference>
<dbReference type="SUPFAM" id="SSF88946">
    <property type="entry name" value="Sigma2 domain of RNA polymerase sigma factors"/>
    <property type="match status" value="1"/>
</dbReference>
<comment type="caution">
    <text evidence="7">The sequence shown here is derived from an EMBL/GenBank/DDBJ whole genome shotgun (WGS) entry which is preliminary data.</text>
</comment>
<organism evidence="7 8">
    <name type="scientific">Mucilaginibacter aquariorum</name>
    <dbReference type="NCBI Taxonomy" id="2967225"/>
    <lineage>
        <taxon>Bacteria</taxon>
        <taxon>Pseudomonadati</taxon>
        <taxon>Bacteroidota</taxon>
        <taxon>Sphingobacteriia</taxon>
        <taxon>Sphingobacteriales</taxon>
        <taxon>Sphingobacteriaceae</taxon>
        <taxon>Mucilaginibacter</taxon>
    </lineage>
</organism>
<protein>
    <submittedName>
        <fullName evidence="7">RNA polymerase sigma-70 factor</fullName>
    </submittedName>
</protein>
<dbReference type="Pfam" id="PF08281">
    <property type="entry name" value="Sigma70_r4_2"/>
    <property type="match status" value="1"/>
</dbReference>
<feature type="domain" description="RNA polymerase sigma-70 region 2" evidence="5">
    <location>
        <begin position="27"/>
        <end position="92"/>
    </location>
</feature>
<name>A0ABT1T2W9_9SPHI</name>
<dbReference type="PANTHER" id="PTHR43133">
    <property type="entry name" value="RNA POLYMERASE ECF-TYPE SIGMA FACTO"/>
    <property type="match status" value="1"/>
</dbReference>
<evidence type="ECO:0000313" key="8">
    <source>
        <dbReference type="Proteomes" id="UP001204376"/>
    </source>
</evidence>
<dbReference type="InterPro" id="IPR014327">
    <property type="entry name" value="RNA_pol_sigma70_bacteroid"/>
</dbReference>
<dbReference type="Gene3D" id="1.10.10.10">
    <property type="entry name" value="Winged helix-like DNA-binding domain superfamily/Winged helix DNA-binding domain"/>
    <property type="match status" value="1"/>
</dbReference>